<dbReference type="AlphaFoldDB" id="A0A6J7ZWN0"/>
<dbReference type="Proteomes" id="UP000507470">
    <property type="component" value="Unassembled WGS sequence"/>
</dbReference>
<protein>
    <submittedName>
        <fullName evidence="1">Uncharacterized protein</fullName>
    </submittedName>
</protein>
<name>A0A6J7ZWN0_MYTCO</name>
<sequence length="205" mass="22923">MAKFTNTGQQAVCWKKIYSKQTGGGKAPKPMSNETDQKVEMMKNCSSFVGLNDCESSLIIVTSEGDTSTEKRANLHESTGRINQKKIPFIVEGTNNIGAARLFLLEVARQEIVDGLEYMNDYLQGTLVSSSNTCYPYKSYIKSLLCYGQDAKATQLTSMLFYKDRSGHMDSLTTNTGAYERRKFISSSKSVDLQGPLYHELFQKD</sequence>
<reference evidence="1 2" key="1">
    <citation type="submission" date="2020-06" db="EMBL/GenBank/DDBJ databases">
        <authorList>
            <person name="Li R."/>
            <person name="Bekaert M."/>
        </authorList>
    </citation>
    <scope>NUCLEOTIDE SEQUENCE [LARGE SCALE GENOMIC DNA]</scope>
    <source>
        <strain evidence="2">wild</strain>
    </source>
</reference>
<gene>
    <name evidence="1" type="ORF">MCOR_1308</name>
</gene>
<accession>A0A6J7ZWN0</accession>
<evidence type="ECO:0000313" key="1">
    <source>
        <dbReference type="EMBL" id="CAC5357797.1"/>
    </source>
</evidence>
<dbReference type="EMBL" id="CACVKT020000247">
    <property type="protein sequence ID" value="CAC5357797.1"/>
    <property type="molecule type" value="Genomic_DNA"/>
</dbReference>
<proteinExistence type="predicted"/>
<keyword evidence="2" id="KW-1185">Reference proteome</keyword>
<evidence type="ECO:0000313" key="2">
    <source>
        <dbReference type="Proteomes" id="UP000507470"/>
    </source>
</evidence>
<organism evidence="1 2">
    <name type="scientific">Mytilus coruscus</name>
    <name type="common">Sea mussel</name>
    <dbReference type="NCBI Taxonomy" id="42192"/>
    <lineage>
        <taxon>Eukaryota</taxon>
        <taxon>Metazoa</taxon>
        <taxon>Spiralia</taxon>
        <taxon>Lophotrochozoa</taxon>
        <taxon>Mollusca</taxon>
        <taxon>Bivalvia</taxon>
        <taxon>Autobranchia</taxon>
        <taxon>Pteriomorphia</taxon>
        <taxon>Mytilida</taxon>
        <taxon>Mytiloidea</taxon>
        <taxon>Mytilidae</taxon>
        <taxon>Mytilinae</taxon>
        <taxon>Mytilus</taxon>
    </lineage>
</organism>